<dbReference type="RefSeq" id="WP_406790680.1">
    <property type="nucleotide sequence ID" value="NZ_JBJHZX010000003.1"/>
</dbReference>
<reference evidence="1 2" key="1">
    <citation type="submission" date="2024-11" db="EMBL/GenBank/DDBJ databases">
        <authorList>
            <person name="Heng Y.C."/>
            <person name="Lim A.C.H."/>
            <person name="Lee J.K.Y."/>
            <person name="Kittelmann S."/>
        </authorList>
    </citation>
    <scope>NUCLEOTIDE SEQUENCE [LARGE SCALE GENOMIC DNA]</scope>
    <source>
        <strain evidence="1 2">WILCCON 0269</strain>
    </source>
</reference>
<dbReference type="EMBL" id="JBJHZX010000003">
    <property type="protein sequence ID" value="MFL0194557.1"/>
    <property type="molecule type" value="Genomic_DNA"/>
</dbReference>
<sequence>MAIKVIANWPWDDPEAMQQLREGQARATLIALRKLFADRGLGENSLDILMKKIENER</sequence>
<evidence type="ECO:0000313" key="1">
    <source>
        <dbReference type="EMBL" id="MFL0194557.1"/>
    </source>
</evidence>
<keyword evidence="2" id="KW-1185">Reference proteome</keyword>
<gene>
    <name evidence="1" type="ORF">ACJDU8_03055</name>
</gene>
<name>A0ABW8SEU3_9CLOT</name>
<dbReference type="Proteomes" id="UP001623660">
    <property type="component" value="Unassembled WGS sequence"/>
</dbReference>
<protein>
    <submittedName>
        <fullName evidence="1">Uncharacterized protein</fullName>
    </submittedName>
</protein>
<comment type="caution">
    <text evidence="1">The sequence shown here is derived from an EMBL/GenBank/DDBJ whole genome shotgun (WGS) entry which is preliminary data.</text>
</comment>
<accession>A0ABW8SEU3</accession>
<organism evidence="1 2">
    <name type="scientific">Candidatus Clostridium eludens</name>
    <dbReference type="NCBI Taxonomy" id="3381663"/>
    <lineage>
        <taxon>Bacteria</taxon>
        <taxon>Bacillati</taxon>
        <taxon>Bacillota</taxon>
        <taxon>Clostridia</taxon>
        <taxon>Eubacteriales</taxon>
        <taxon>Clostridiaceae</taxon>
        <taxon>Clostridium</taxon>
    </lineage>
</organism>
<evidence type="ECO:0000313" key="2">
    <source>
        <dbReference type="Proteomes" id="UP001623660"/>
    </source>
</evidence>
<proteinExistence type="predicted"/>